<dbReference type="Gene3D" id="3.40.50.12780">
    <property type="entry name" value="N-terminal domain of ligase-like"/>
    <property type="match status" value="1"/>
</dbReference>
<feature type="domain" description="AMP-binding enzyme C-terminal" evidence="4">
    <location>
        <begin position="531"/>
        <end position="610"/>
    </location>
</feature>
<evidence type="ECO:0000313" key="6">
    <source>
        <dbReference type="Proteomes" id="UP000034182"/>
    </source>
</evidence>
<accession>A0A0G2EUG7</accession>
<evidence type="ECO:0000259" key="3">
    <source>
        <dbReference type="Pfam" id="PF00501"/>
    </source>
</evidence>
<reference evidence="5 6" key="1">
    <citation type="submission" date="2015-03" db="EMBL/GenBank/DDBJ databases">
        <authorList>
            <person name="Morales-Cruz A."/>
            <person name="Amrine K.C."/>
            <person name="Cantu D."/>
        </authorList>
    </citation>
    <scope>NUCLEOTIDE SEQUENCE [LARGE SCALE GENOMIC DNA]</scope>
    <source>
        <strain evidence="5">DS831</strain>
    </source>
</reference>
<dbReference type="Pfam" id="PF13193">
    <property type="entry name" value="AMP-binding_C"/>
    <property type="match status" value="1"/>
</dbReference>
<dbReference type="InterPro" id="IPR025110">
    <property type="entry name" value="AMP-bd_C"/>
</dbReference>
<dbReference type="InterPro" id="IPR000873">
    <property type="entry name" value="AMP-dep_synth/lig_dom"/>
</dbReference>
<dbReference type="InterPro" id="IPR020459">
    <property type="entry name" value="AMP-binding"/>
</dbReference>
<dbReference type="GO" id="GO:0044550">
    <property type="term" value="P:secondary metabolite biosynthetic process"/>
    <property type="evidence" value="ECO:0007669"/>
    <property type="project" value="TreeGrafter"/>
</dbReference>
<dbReference type="PANTHER" id="PTHR45527">
    <property type="entry name" value="NONRIBOSOMAL PEPTIDE SYNTHETASE"/>
    <property type="match status" value="1"/>
</dbReference>
<evidence type="ECO:0000256" key="1">
    <source>
        <dbReference type="ARBA" id="ARBA00022450"/>
    </source>
</evidence>
<dbReference type="PROSITE" id="PS00455">
    <property type="entry name" value="AMP_BINDING"/>
    <property type="match status" value="1"/>
</dbReference>
<organism evidence="5 6">
    <name type="scientific">Diplodia seriata</name>
    <dbReference type="NCBI Taxonomy" id="420778"/>
    <lineage>
        <taxon>Eukaryota</taxon>
        <taxon>Fungi</taxon>
        <taxon>Dikarya</taxon>
        <taxon>Ascomycota</taxon>
        <taxon>Pezizomycotina</taxon>
        <taxon>Dothideomycetes</taxon>
        <taxon>Dothideomycetes incertae sedis</taxon>
        <taxon>Botryosphaeriales</taxon>
        <taxon>Botryosphaeriaceae</taxon>
        <taxon>Diplodia</taxon>
    </lineage>
</organism>
<dbReference type="GO" id="GO:0031177">
    <property type="term" value="F:phosphopantetheine binding"/>
    <property type="evidence" value="ECO:0007669"/>
    <property type="project" value="TreeGrafter"/>
</dbReference>
<dbReference type="InterPro" id="IPR045851">
    <property type="entry name" value="AMP-bd_C_sf"/>
</dbReference>
<dbReference type="Gene3D" id="3.30.300.30">
    <property type="match status" value="1"/>
</dbReference>
<keyword evidence="1" id="KW-0596">Phosphopantetheine</keyword>
<dbReference type="AlphaFoldDB" id="A0A0G2EUG7"/>
<protein>
    <submittedName>
        <fullName evidence="5">Putative nonribosomal siderophore peptide synthase</fullName>
    </submittedName>
</protein>
<keyword evidence="2" id="KW-0597">Phosphoprotein</keyword>
<proteinExistence type="predicted"/>
<dbReference type="GO" id="GO:0005737">
    <property type="term" value="C:cytoplasm"/>
    <property type="evidence" value="ECO:0007669"/>
    <property type="project" value="TreeGrafter"/>
</dbReference>
<dbReference type="SUPFAM" id="SSF56801">
    <property type="entry name" value="Acetyl-CoA synthetase-like"/>
    <property type="match status" value="1"/>
</dbReference>
<name>A0A0G2EUG7_9PEZI</name>
<dbReference type="PRINTS" id="PR00154">
    <property type="entry name" value="AMPBINDING"/>
</dbReference>
<dbReference type="InterPro" id="IPR042099">
    <property type="entry name" value="ANL_N_sf"/>
</dbReference>
<dbReference type="GO" id="GO:0043041">
    <property type="term" value="P:amino acid activation for nonribosomal peptide biosynthetic process"/>
    <property type="evidence" value="ECO:0007669"/>
    <property type="project" value="TreeGrafter"/>
</dbReference>
<dbReference type="EMBL" id="LAQI01000035">
    <property type="protein sequence ID" value="KKY25849.1"/>
    <property type="molecule type" value="Genomic_DNA"/>
</dbReference>
<dbReference type="InterPro" id="IPR020845">
    <property type="entry name" value="AMP-binding_CS"/>
</dbReference>
<dbReference type="PANTHER" id="PTHR45527:SF1">
    <property type="entry name" value="FATTY ACID SYNTHASE"/>
    <property type="match status" value="1"/>
</dbReference>
<evidence type="ECO:0000313" key="5">
    <source>
        <dbReference type="EMBL" id="KKY25849.1"/>
    </source>
</evidence>
<feature type="domain" description="AMP-dependent synthetase/ligase" evidence="3">
    <location>
        <begin position="183"/>
        <end position="470"/>
    </location>
</feature>
<comment type="caution">
    <text evidence="5">The sequence shown here is derived from an EMBL/GenBank/DDBJ whole genome shotgun (WGS) entry which is preliminary data.</text>
</comment>
<dbReference type="Pfam" id="PF00501">
    <property type="entry name" value="AMP-binding"/>
    <property type="match status" value="1"/>
</dbReference>
<evidence type="ECO:0000256" key="2">
    <source>
        <dbReference type="ARBA" id="ARBA00022553"/>
    </source>
</evidence>
<evidence type="ECO:0000259" key="4">
    <source>
        <dbReference type="Pfam" id="PF13193"/>
    </source>
</evidence>
<dbReference type="Proteomes" id="UP000034182">
    <property type="component" value="Unassembled WGS sequence"/>
</dbReference>
<gene>
    <name evidence="5" type="ORF">UCDDS831_g01942</name>
</gene>
<reference evidence="5 6" key="2">
    <citation type="submission" date="2015-05" db="EMBL/GenBank/DDBJ databases">
        <title>Distinctive expansion of gene families associated with plant cell wall degradation and secondary metabolism in the genomes of grapevine trunk pathogens.</title>
        <authorList>
            <person name="Lawrence D.P."/>
            <person name="Travadon R."/>
            <person name="Rolshausen P.E."/>
            <person name="Baumgartner K."/>
        </authorList>
    </citation>
    <scope>NUCLEOTIDE SEQUENCE [LARGE SCALE GENOMIC DNA]</scope>
    <source>
        <strain evidence="5">DS831</strain>
    </source>
</reference>
<sequence length="675" mass="73015">MSFSTSFPALDTLHRQPLSAGQAGISNGLTGTAELHHDNKPAELAWNKATLARGSVDLTVDVVLEAAARLIAAFTGEDDVVFHYSLPPAVSSSVEHAPERFGVATATVEYEAAQRTRSCLVTTYPGFQHSYGDAQTDFSVDVLENGQTASFSAKPFVLRVELGSRIQLSTHYYKRLMSSTVVDQLLYVFQDVEASLLLGRGPKEGALSDALDDAFTWINATEFIDEWRSIGRPSIDHGLLPSIDEDDLAYVMYTSGSTGRPKGVKITHHAATCSIASHSLYLSARSTSNPARWFQFAAPTFDPSVMEIFVTFSTGHTLCSAERQTSLTDPEATITELGATVMMATPSMAAILNPQRVPTLKDLWVMGEAVNRRVIENFSSDSPARIERHGTSTATSPEGLLNAYGPTEGSINCTLVSNFSVHDRGSIIGKPLPTCAMFVIDAAEKDAVVMPLGFPGELVIGGPQVSAGYLNRPEETAKAFLESEQYGRLYRTGDRARVVEDRDGSLTIEYLGRLTTDQVKLSGRRVELGDIEAVVEKLDGVKEAVVVAHKPVGGGHGSEQVVACILPHADTDQKRLVKSCQAAADKWLQPHMRPSKYLFVQEIPRSRSGKIDRRSLGSLVEELWSTVAAPVPADRSMSEDIGLDEGIRQVVFTGIADVTEILIDDISPSAELLSG</sequence>